<accession>A0ABN7ALB7</accession>
<feature type="compositionally biased region" description="Polar residues" evidence="1">
    <location>
        <begin position="163"/>
        <end position="173"/>
    </location>
</feature>
<feature type="region of interest" description="Disordered" evidence="1">
    <location>
        <begin position="411"/>
        <end position="435"/>
    </location>
</feature>
<protein>
    <submittedName>
        <fullName evidence="4">Uncharacterized protein</fullName>
    </submittedName>
</protein>
<feature type="transmembrane region" description="Helical" evidence="2">
    <location>
        <begin position="462"/>
        <end position="485"/>
    </location>
</feature>
<reference evidence="4 5" key="1">
    <citation type="submission" date="2023-09" db="EMBL/GenBank/DDBJ databases">
        <title>Nesidiocoris tenuis whole genome shotgun sequence.</title>
        <authorList>
            <person name="Shibata T."/>
            <person name="Shimoda M."/>
            <person name="Kobayashi T."/>
            <person name="Uehara T."/>
        </authorList>
    </citation>
    <scope>NUCLEOTIDE SEQUENCE [LARGE SCALE GENOMIC DNA]</scope>
    <source>
        <strain evidence="4 5">Japan</strain>
    </source>
</reference>
<feature type="region of interest" description="Disordered" evidence="1">
    <location>
        <begin position="39"/>
        <end position="60"/>
    </location>
</feature>
<evidence type="ECO:0000256" key="2">
    <source>
        <dbReference type="SAM" id="Phobius"/>
    </source>
</evidence>
<name>A0ABN7ALB7_9HEMI</name>
<evidence type="ECO:0000256" key="3">
    <source>
        <dbReference type="SAM" id="SignalP"/>
    </source>
</evidence>
<feature type="signal peptide" evidence="3">
    <location>
        <begin position="1"/>
        <end position="21"/>
    </location>
</feature>
<feature type="region of interest" description="Disordered" evidence="1">
    <location>
        <begin position="193"/>
        <end position="291"/>
    </location>
</feature>
<feature type="chain" id="PRO_5046805054" evidence="3">
    <location>
        <begin position="22"/>
        <end position="521"/>
    </location>
</feature>
<sequence length="521" mass="58461">MWIRTGLLLVWTLSFASSVLALHAEDASPVKFSVASTRDEAAADKNDKHPSNSPGGRRHHAREIVEISDPTTDSTLHLPQYPIDCTNNKECDLIGTDTTPMPTFRPYTQEELNGFLKKYVANNRQIPGAEQPTNKLANIYMEETVNVLENGEDSGKSQEKSKSWQLMQGSPHKNSYDDKTGWVTLEPVPWSASQIQKWEPNKRPPGIPQWNEDPPQTSWERPAPNRYQDKPWNNKNTYVYRPQNRPWGAGGGGDKYSSRPTGWNSDNVGSGSEIITGDGPSQFPHDSSRPTWYERPQTEVVYHGEKESYNHPQNYPSDGDGQWVLLSSTKGYSVPQRSRAHQRSLFITANTPSPNGSPSVKSHRSVRLTVLPALNGTMNTTTIHNGMVEVEQTQQTVEEAHREHLAKMLKLENPPSPGHRGHKPVRQTASTAPPPTALRRSGGAIKVYPVRTPASQQARNNAMLAAVGAGMIPATVAMMLPMVLGKRRRRRNVERFHFDMNPILRHQDTFHHGQIHHQFLY</sequence>
<proteinExistence type="predicted"/>
<dbReference type="Proteomes" id="UP001307889">
    <property type="component" value="Chromosome 4"/>
</dbReference>
<feature type="compositionally biased region" description="Polar residues" evidence="1">
    <location>
        <begin position="258"/>
        <end position="270"/>
    </location>
</feature>
<keyword evidence="3" id="KW-0732">Signal</keyword>
<keyword evidence="5" id="KW-1185">Reference proteome</keyword>
<feature type="compositionally biased region" description="Basic and acidic residues" evidence="1">
    <location>
        <begin position="153"/>
        <end position="162"/>
    </location>
</feature>
<evidence type="ECO:0000313" key="4">
    <source>
        <dbReference type="EMBL" id="BES93009.1"/>
    </source>
</evidence>
<organism evidence="4 5">
    <name type="scientific">Nesidiocoris tenuis</name>
    <dbReference type="NCBI Taxonomy" id="355587"/>
    <lineage>
        <taxon>Eukaryota</taxon>
        <taxon>Metazoa</taxon>
        <taxon>Ecdysozoa</taxon>
        <taxon>Arthropoda</taxon>
        <taxon>Hexapoda</taxon>
        <taxon>Insecta</taxon>
        <taxon>Pterygota</taxon>
        <taxon>Neoptera</taxon>
        <taxon>Paraneoptera</taxon>
        <taxon>Hemiptera</taxon>
        <taxon>Heteroptera</taxon>
        <taxon>Panheteroptera</taxon>
        <taxon>Cimicomorpha</taxon>
        <taxon>Miridae</taxon>
        <taxon>Dicyphina</taxon>
        <taxon>Nesidiocoris</taxon>
    </lineage>
</organism>
<dbReference type="EMBL" id="AP028912">
    <property type="protein sequence ID" value="BES93009.1"/>
    <property type="molecule type" value="Genomic_DNA"/>
</dbReference>
<feature type="region of interest" description="Disordered" evidence="1">
    <location>
        <begin position="150"/>
        <end position="180"/>
    </location>
</feature>
<keyword evidence="2" id="KW-0472">Membrane</keyword>
<evidence type="ECO:0000313" key="5">
    <source>
        <dbReference type="Proteomes" id="UP001307889"/>
    </source>
</evidence>
<evidence type="ECO:0000256" key="1">
    <source>
        <dbReference type="SAM" id="MobiDB-lite"/>
    </source>
</evidence>
<feature type="compositionally biased region" description="Basic and acidic residues" evidence="1">
    <location>
        <begin position="39"/>
        <end position="50"/>
    </location>
</feature>
<keyword evidence="2" id="KW-1133">Transmembrane helix</keyword>
<gene>
    <name evidence="4" type="ORF">NTJ_05819</name>
</gene>
<keyword evidence="2" id="KW-0812">Transmembrane</keyword>